<evidence type="ECO:0000256" key="1">
    <source>
        <dbReference type="ARBA" id="ARBA00004370"/>
    </source>
</evidence>
<comment type="similarity">
    <text evidence="5">Belongs to the G-protein coupled receptor 1 family.</text>
</comment>
<dbReference type="AlphaFoldDB" id="A0A914ARJ4"/>
<evidence type="ECO:0000256" key="3">
    <source>
        <dbReference type="ARBA" id="ARBA00022989"/>
    </source>
</evidence>
<comment type="subcellular location">
    <subcellularLocation>
        <location evidence="1">Membrane</location>
    </subcellularLocation>
</comment>
<organism evidence="8 9">
    <name type="scientific">Patiria miniata</name>
    <name type="common">Bat star</name>
    <name type="synonym">Asterina miniata</name>
    <dbReference type="NCBI Taxonomy" id="46514"/>
    <lineage>
        <taxon>Eukaryota</taxon>
        <taxon>Metazoa</taxon>
        <taxon>Echinodermata</taxon>
        <taxon>Eleutherozoa</taxon>
        <taxon>Asterozoa</taxon>
        <taxon>Asteroidea</taxon>
        <taxon>Valvatacea</taxon>
        <taxon>Valvatida</taxon>
        <taxon>Asterinidae</taxon>
        <taxon>Patiria</taxon>
    </lineage>
</organism>
<dbReference type="GO" id="GO:0016020">
    <property type="term" value="C:membrane"/>
    <property type="evidence" value="ECO:0007669"/>
    <property type="project" value="UniProtKB-SubCell"/>
</dbReference>
<evidence type="ECO:0000313" key="9">
    <source>
        <dbReference type="Proteomes" id="UP000887568"/>
    </source>
</evidence>
<keyword evidence="9" id="KW-1185">Reference proteome</keyword>
<dbReference type="PANTHER" id="PTHR45698:SF1">
    <property type="entry name" value="TRACE AMINE-ASSOCIATED RECEPTOR 13C-LIKE"/>
    <property type="match status" value="1"/>
</dbReference>
<evidence type="ECO:0000256" key="2">
    <source>
        <dbReference type="ARBA" id="ARBA00022692"/>
    </source>
</evidence>
<dbReference type="PROSITE" id="PS00237">
    <property type="entry name" value="G_PROTEIN_RECEP_F1_1"/>
    <property type="match status" value="1"/>
</dbReference>
<dbReference type="CDD" id="cd00637">
    <property type="entry name" value="7tm_classA_rhodopsin-like"/>
    <property type="match status" value="1"/>
</dbReference>
<evidence type="ECO:0000256" key="6">
    <source>
        <dbReference type="SAM" id="Phobius"/>
    </source>
</evidence>
<reference evidence="8" key="1">
    <citation type="submission" date="2022-11" db="UniProtKB">
        <authorList>
            <consortium name="EnsemblMetazoa"/>
        </authorList>
    </citation>
    <scope>IDENTIFICATION</scope>
</reference>
<feature type="transmembrane region" description="Helical" evidence="6">
    <location>
        <begin position="6"/>
        <end position="28"/>
    </location>
</feature>
<dbReference type="OrthoDB" id="5950491at2759"/>
<accession>A0A914ARJ4</accession>
<feature type="transmembrane region" description="Helical" evidence="6">
    <location>
        <begin position="85"/>
        <end position="103"/>
    </location>
</feature>
<evidence type="ECO:0000313" key="8">
    <source>
        <dbReference type="EnsemblMetazoa" id="XP_038066064.1"/>
    </source>
</evidence>
<evidence type="ECO:0000256" key="5">
    <source>
        <dbReference type="RuleBase" id="RU000688"/>
    </source>
</evidence>
<dbReference type="GeneID" id="119736123"/>
<dbReference type="GO" id="GO:0004930">
    <property type="term" value="F:G protein-coupled receptor activity"/>
    <property type="evidence" value="ECO:0007669"/>
    <property type="project" value="UniProtKB-KW"/>
</dbReference>
<evidence type="ECO:0000259" key="7">
    <source>
        <dbReference type="PROSITE" id="PS50262"/>
    </source>
</evidence>
<name>A0A914ARJ4_PATMI</name>
<dbReference type="PANTHER" id="PTHR45698">
    <property type="entry name" value="TRACE AMINE-ASSOCIATED RECEPTOR 19N-RELATED"/>
    <property type="match status" value="1"/>
</dbReference>
<protein>
    <recommendedName>
        <fullName evidence="7">G-protein coupled receptors family 1 profile domain-containing protein</fullName>
    </recommendedName>
</protein>
<keyword evidence="4 6" id="KW-0472">Membrane</keyword>
<dbReference type="RefSeq" id="XP_038066064.1">
    <property type="nucleotide sequence ID" value="XM_038210136.1"/>
</dbReference>
<dbReference type="SUPFAM" id="SSF81321">
    <property type="entry name" value="Family A G protein-coupled receptor-like"/>
    <property type="match status" value="1"/>
</dbReference>
<feature type="transmembrane region" description="Helical" evidence="6">
    <location>
        <begin position="266"/>
        <end position="287"/>
    </location>
</feature>
<dbReference type="OMA" id="AYIHITM"/>
<feature type="transmembrane region" description="Helical" evidence="6">
    <location>
        <begin position="124"/>
        <end position="144"/>
    </location>
</feature>
<keyword evidence="5" id="KW-0297">G-protein coupled receptor</keyword>
<dbReference type="Gene3D" id="1.20.1070.10">
    <property type="entry name" value="Rhodopsin 7-helix transmembrane proteins"/>
    <property type="match status" value="1"/>
</dbReference>
<keyword evidence="2 5" id="KW-0812">Transmembrane</keyword>
<keyword evidence="5" id="KW-0807">Transducer</keyword>
<feature type="transmembrane region" description="Helical" evidence="6">
    <location>
        <begin position="233"/>
        <end position="254"/>
    </location>
</feature>
<dbReference type="InterPro" id="IPR017452">
    <property type="entry name" value="GPCR_Rhodpsn_7TM"/>
</dbReference>
<feature type="domain" description="G-protein coupled receptors family 1 profile" evidence="7">
    <location>
        <begin position="20"/>
        <end position="285"/>
    </location>
</feature>
<dbReference type="InterPro" id="IPR000276">
    <property type="entry name" value="GPCR_Rhodpsn"/>
</dbReference>
<evidence type="ECO:0000256" key="4">
    <source>
        <dbReference type="ARBA" id="ARBA00023136"/>
    </source>
</evidence>
<dbReference type="EnsemblMetazoa" id="XM_038210136.1">
    <property type="protein sequence ID" value="XP_038066064.1"/>
    <property type="gene ID" value="LOC119736123"/>
</dbReference>
<dbReference type="PRINTS" id="PR00237">
    <property type="entry name" value="GPCRRHODOPSN"/>
</dbReference>
<dbReference type="PROSITE" id="PS50262">
    <property type="entry name" value="G_PROTEIN_RECEP_F1_2"/>
    <property type="match status" value="1"/>
</dbReference>
<keyword evidence="5" id="KW-0675">Receptor</keyword>
<sequence>MADVAIRVIQTVSATLGVLGNVLVCVVIGRVRTMHTLTNAFILNQAAIDLMGSVFTLIEANAGRPNPVPPGLAGELYCRVWYSKFFIWAFFAASTYSLVALTLERYLAIVFPYRYQVVFTKRKAVLVIVFVWMLGLVNSVYNLIYVAPDGKGLCVSVKVAGSQIIGAMLFLTEYAIPVAVMLYAYIHITMVLKRSANRVGPVTGEGAGNHGGQEHQGRAGSLLRARKNVFKTLLIVFCSFVVCWTPNKIIFFMFNFGWPLDFSSSLYVFSVALVAANVFVNPVIYALKYRQFRRGIKVLLGRAVHADEIFTTSAGQVPIQSNA</sequence>
<proteinExistence type="inferred from homology"/>
<keyword evidence="3 6" id="KW-1133">Transmembrane helix</keyword>
<dbReference type="SMART" id="SM01381">
    <property type="entry name" value="7TM_GPCR_Srsx"/>
    <property type="match status" value="1"/>
</dbReference>
<dbReference type="Proteomes" id="UP000887568">
    <property type="component" value="Unplaced"/>
</dbReference>
<dbReference type="Pfam" id="PF00001">
    <property type="entry name" value="7tm_1"/>
    <property type="match status" value="1"/>
</dbReference>
<feature type="transmembrane region" description="Helical" evidence="6">
    <location>
        <begin position="164"/>
        <end position="186"/>
    </location>
</feature>